<dbReference type="EMBL" id="LT906468">
    <property type="protein sequence ID" value="SNV43015.1"/>
    <property type="molecule type" value="Genomic_DNA"/>
</dbReference>
<dbReference type="KEGG" id="smiz:4412673_00737"/>
<dbReference type="RefSeq" id="WP_093098549.1">
    <property type="nucleotide sequence ID" value="NZ_FNGK01000003.1"/>
</dbReference>
<sequence length="152" mass="18111">MRYYFDYIYHFLVSNSRHGTHSPFVYALTEKVIYNPSYKSPNFVEFPEGFNPNYFPLLKKILSFWEVNMLSDDLQNPDAQSYLVNGKEDSEVILPLIDAGKIIVFHEPYKQKRQWKKLIADQRVTVSINLFNFGILMKRDGQRKQDFLLRYL</sequence>
<gene>
    <name evidence="1" type="ORF">SAMEA4412673_00737</name>
</gene>
<dbReference type="Proteomes" id="UP000215355">
    <property type="component" value="Chromosome 1"/>
</dbReference>
<reference evidence="1 2" key="1">
    <citation type="submission" date="2017-06" db="EMBL/GenBank/DDBJ databases">
        <authorList>
            <consortium name="Pathogen Informatics"/>
        </authorList>
    </citation>
    <scope>NUCLEOTIDE SEQUENCE [LARGE SCALE GENOMIC DNA]</scope>
    <source>
        <strain evidence="1 2">NCTC12149</strain>
    </source>
</reference>
<dbReference type="AlphaFoldDB" id="A0AAJ4X902"/>
<evidence type="ECO:0000313" key="1">
    <source>
        <dbReference type="EMBL" id="SNV43015.1"/>
    </source>
</evidence>
<accession>A0AAJ4X902</accession>
<proteinExistence type="predicted"/>
<evidence type="ECO:0000313" key="2">
    <source>
        <dbReference type="Proteomes" id="UP000215355"/>
    </source>
</evidence>
<protein>
    <submittedName>
        <fullName evidence="1">Uncharacterized protein</fullName>
    </submittedName>
</protein>
<organism evidence="1 2">
    <name type="scientific">Sphingobacterium mizutaii</name>
    <dbReference type="NCBI Taxonomy" id="1010"/>
    <lineage>
        <taxon>Bacteria</taxon>
        <taxon>Pseudomonadati</taxon>
        <taxon>Bacteroidota</taxon>
        <taxon>Sphingobacteriia</taxon>
        <taxon>Sphingobacteriales</taxon>
        <taxon>Sphingobacteriaceae</taxon>
        <taxon>Sphingobacterium</taxon>
    </lineage>
</organism>
<name>A0AAJ4X902_9SPHI</name>